<gene>
    <name evidence="15" type="ORF">BJB45_08935</name>
</gene>
<organism evidence="15 16">
    <name type="scientific">Halomonas huangheensis</name>
    <dbReference type="NCBI Taxonomy" id="1178482"/>
    <lineage>
        <taxon>Bacteria</taxon>
        <taxon>Pseudomonadati</taxon>
        <taxon>Pseudomonadota</taxon>
        <taxon>Gammaproteobacteria</taxon>
        <taxon>Oceanospirillales</taxon>
        <taxon>Halomonadaceae</taxon>
        <taxon>Halomonas</taxon>
    </lineage>
</organism>
<reference evidence="15 16" key="1">
    <citation type="submission" date="2013-08" db="EMBL/GenBank/DDBJ databases">
        <title>draft genome of Halomonas huanghegensis, strain BJGMM-B45T.</title>
        <authorList>
            <person name="Miao C."/>
            <person name="Wan Y."/>
            <person name="Jin W."/>
        </authorList>
    </citation>
    <scope>NUCLEOTIDE SEQUENCE [LARGE SCALE GENOMIC DNA]</scope>
    <source>
        <strain evidence="15 16">BJGMM-B45</strain>
    </source>
</reference>
<dbReference type="eggNOG" id="COG2205">
    <property type="taxonomic scope" value="Bacteria"/>
</dbReference>
<dbReference type="AlphaFoldDB" id="W1N988"/>
<dbReference type="InterPro" id="IPR036097">
    <property type="entry name" value="HisK_dim/P_sf"/>
</dbReference>
<evidence type="ECO:0000313" key="15">
    <source>
        <dbReference type="EMBL" id="ERL52078.1"/>
    </source>
</evidence>
<dbReference type="EMBL" id="AVBC01000019">
    <property type="protein sequence ID" value="ERL52078.1"/>
    <property type="molecule type" value="Genomic_DNA"/>
</dbReference>
<evidence type="ECO:0000256" key="11">
    <source>
        <dbReference type="ARBA" id="ARBA00023012"/>
    </source>
</evidence>
<feature type="domain" description="HAMP" evidence="14">
    <location>
        <begin position="204"/>
        <end position="255"/>
    </location>
</feature>
<dbReference type="InterPro" id="IPR036890">
    <property type="entry name" value="HATPase_C_sf"/>
</dbReference>
<dbReference type="SUPFAM" id="SSF47384">
    <property type="entry name" value="Homodimeric domain of signal transducing histidine kinase"/>
    <property type="match status" value="1"/>
</dbReference>
<evidence type="ECO:0000256" key="5">
    <source>
        <dbReference type="ARBA" id="ARBA00022679"/>
    </source>
</evidence>
<evidence type="ECO:0000256" key="10">
    <source>
        <dbReference type="ARBA" id="ARBA00022989"/>
    </source>
</evidence>
<dbReference type="PANTHER" id="PTHR45436:SF14">
    <property type="entry name" value="SENSOR PROTEIN QSEC"/>
    <property type="match status" value="1"/>
</dbReference>
<evidence type="ECO:0000256" key="6">
    <source>
        <dbReference type="ARBA" id="ARBA00022692"/>
    </source>
</evidence>
<dbReference type="Pfam" id="PF00512">
    <property type="entry name" value="HisKA"/>
    <property type="match status" value="1"/>
</dbReference>
<protein>
    <recommendedName>
        <fullName evidence="3">histidine kinase</fullName>
        <ecNumber evidence="3">2.7.13.3</ecNumber>
    </recommendedName>
</protein>
<evidence type="ECO:0000256" key="7">
    <source>
        <dbReference type="ARBA" id="ARBA00022741"/>
    </source>
</evidence>
<keyword evidence="16" id="KW-1185">Reference proteome</keyword>
<dbReference type="Pfam" id="PF02518">
    <property type="entry name" value="HATPase_c"/>
    <property type="match status" value="1"/>
</dbReference>
<dbReference type="PROSITE" id="PS50885">
    <property type="entry name" value="HAMP"/>
    <property type="match status" value="1"/>
</dbReference>
<dbReference type="InterPro" id="IPR003594">
    <property type="entry name" value="HATPase_dom"/>
</dbReference>
<evidence type="ECO:0000256" key="1">
    <source>
        <dbReference type="ARBA" id="ARBA00000085"/>
    </source>
</evidence>
<dbReference type="RefSeq" id="WP_021817910.1">
    <property type="nucleotide sequence ID" value="NZ_AVBC01000019.1"/>
</dbReference>
<keyword evidence="8" id="KW-0418">Kinase</keyword>
<keyword evidence="6" id="KW-0812">Transmembrane</keyword>
<name>W1N988_9GAMM</name>
<dbReference type="SMART" id="SM00388">
    <property type="entry name" value="HisKA"/>
    <property type="match status" value="1"/>
</dbReference>
<keyword evidence="4" id="KW-0597">Phosphoprotein</keyword>
<dbReference type="STRING" id="1178482.AR456_18065"/>
<dbReference type="CDD" id="cd00082">
    <property type="entry name" value="HisKA"/>
    <property type="match status" value="1"/>
</dbReference>
<keyword evidence="11" id="KW-0902">Two-component regulatory system</keyword>
<dbReference type="SUPFAM" id="SSF55874">
    <property type="entry name" value="ATPase domain of HSP90 chaperone/DNA topoisomerase II/histidine kinase"/>
    <property type="match status" value="1"/>
</dbReference>
<dbReference type="InterPro" id="IPR050428">
    <property type="entry name" value="TCS_sensor_his_kinase"/>
</dbReference>
<dbReference type="GO" id="GO:0000155">
    <property type="term" value="F:phosphorelay sensor kinase activity"/>
    <property type="evidence" value="ECO:0007669"/>
    <property type="project" value="InterPro"/>
</dbReference>
<keyword evidence="5" id="KW-0808">Transferase</keyword>
<keyword evidence="7" id="KW-0547">Nucleotide-binding</keyword>
<dbReference type="InterPro" id="IPR005467">
    <property type="entry name" value="His_kinase_dom"/>
</dbReference>
<dbReference type="PATRIC" id="fig|1178482.3.peg.948"/>
<dbReference type="InterPro" id="IPR003661">
    <property type="entry name" value="HisK_dim/P_dom"/>
</dbReference>
<feature type="domain" description="Histidine kinase" evidence="13">
    <location>
        <begin position="263"/>
        <end position="469"/>
    </location>
</feature>
<dbReference type="PANTHER" id="PTHR45436">
    <property type="entry name" value="SENSOR HISTIDINE KINASE YKOH"/>
    <property type="match status" value="1"/>
</dbReference>
<dbReference type="InterPro" id="IPR004358">
    <property type="entry name" value="Sig_transdc_His_kin-like_C"/>
</dbReference>
<evidence type="ECO:0000256" key="8">
    <source>
        <dbReference type="ARBA" id="ARBA00022777"/>
    </source>
</evidence>
<evidence type="ECO:0000313" key="16">
    <source>
        <dbReference type="Proteomes" id="UP000019113"/>
    </source>
</evidence>
<dbReference type="Gene3D" id="1.10.287.130">
    <property type="match status" value="1"/>
</dbReference>
<keyword evidence="9" id="KW-0067">ATP-binding</keyword>
<comment type="catalytic activity">
    <reaction evidence="1">
        <text>ATP + protein L-histidine = ADP + protein N-phospho-L-histidine.</text>
        <dbReference type="EC" id="2.7.13.3"/>
    </reaction>
</comment>
<dbReference type="GO" id="GO:0005524">
    <property type="term" value="F:ATP binding"/>
    <property type="evidence" value="ECO:0007669"/>
    <property type="project" value="UniProtKB-KW"/>
</dbReference>
<evidence type="ECO:0000256" key="12">
    <source>
        <dbReference type="ARBA" id="ARBA00023136"/>
    </source>
</evidence>
<keyword evidence="10" id="KW-1133">Transmembrane helix</keyword>
<dbReference type="SMART" id="SM00387">
    <property type="entry name" value="HATPase_c"/>
    <property type="match status" value="1"/>
</dbReference>
<dbReference type="EC" id="2.7.13.3" evidence="3"/>
<keyword evidence="12" id="KW-0472">Membrane</keyword>
<dbReference type="CDD" id="cd00075">
    <property type="entry name" value="HATPase"/>
    <property type="match status" value="1"/>
</dbReference>
<dbReference type="PROSITE" id="PS50109">
    <property type="entry name" value="HIS_KIN"/>
    <property type="match status" value="1"/>
</dbReference>
<dbReference type="Gene3D" id="3.30.565.10">
    <property type="entry name" value="Histidine kinase-like ATPase, C-terminal domain"/>
    <property type="match status" value="1"/>
</dbReference>
<evidence type="ECO:0000256" key="4">
    <source>
        <dbReference type="ARBA" id="ARBA00022553"/>
    </source>
</evidence>
<evidence type="ECO:0000256" key="3">
    <source>
        <dbReference type="ARBA" id="ARBA00012438"/>
    </source>
</evidence>
<proteinExistence type="predicted"/>
<dbReference type="GO" id="GO:0005886">
    <property type="term" value="C:plasma membrane"/>
    <property type="evidence" value="ECO:0007669"/>
    <property type="project" value="TreeGrafter"/>
</dbReference>
<evidence type="ECO:0000259" key="13">
    <source>
        <dbReference type="PROSITE" id="PS50109"/>
    </source>
</evidence>
<evidence type="ECO:0000256" key="9">
    <source>
        <dbReference type="ARBA" id="ARBA00022840"/>
    </source>
</evidence>
<comment type="subcellular location">
    <subcellularLocation>
        <location evidence="2">Membrane</location>
        <topology evidence="2">Multi-pass membrane protein</topology>
    </subcellularLocation>
</comment>
<dbReference type="Proteomes" id="UP000019113">
    <property type="component" value="Unassembled WGS sequence"/>
</dbReference>
<comment type="caution">
    <text evidence="15">The sequence shown here is derived from an EMBL/GenBank/DDBJ whole genome shotgun (WGS) entry which is preliminary data.</text>
</comment>
<dbReference type="InterPro" id="IPR003660">
    <property type="entry name" value="HAMP_dom"/>
</dbReference>
<sequence>MITSIRRYLFRTLALTVAVLTLLVVTAAWLISRHELVEILDAQLSITARGLMASVPEHPKADDYRRLANWLDQDDRRSRLYSAAGVDDANAHSDWPGRLFHHEERKLGLGLWNAAQQPLLIGPGWQKADNAMAAPREEGLAWEQYAGHQWRVLSIFDEQRGIWIRLGIEQEFLDHIMMRIAANHLWPMLLILSLALWWVLRLIRRSLTPIDQLSRQVENRSAETLQHIDVEMPRELHGLQSALNDFIQRLKQTLERERRFTADAAHEMRTPLSVVKIHLDNALAGEHDALPKARQGIERLQRVVEQLLILARFDRQQFAESQPMDLRAVVLDMAAELWPLAQARQQQLEVRQAMSATITANTTEIGILVRNLLDNALRYTPEGGRIEVTLITHQHGITLSVTDNGPGIPEHRLPTITDRFHRASQQTTSGSGLGLSIVVALAERHAATLSLSNADQGGLVATLEWPVSPRL</sequence>
<evidence type="ECO:0000259" key="14">
    <source>
        <dbReference type="PROSITE" id="PS50885"/>
    </source>
</evidence>
<evidence type="ECO:0000256" key="2">
    <source>
        <dbReference type="ARBA" id="ARBA00004141"/>
    </source>
</evidence>
<accession>W1N988</accession>
<dbReference type="PRINTS" id="PR00344">
    <property type="entry name" value="BCTRLSENSOR"/>
</dbReference>